<feature type="transmembrane region" description="Helical" evidence="7">
    <location>
        <begin position="162"/>
        <end position="179"/>
    </location>
</feature>
<accession>A0A1I6V2C9</accession>
<dbReference type="GO" id="GO:0051301">
    <property type="term" value="P:cell division"/>
    <property type="evidence" value="ECO:0007669"/>
    <property type="project" value="UniProtKB-KW"/>
</dbReference>
<keyword evidence="11" id="KW-1185">Reference proteome</keyword>
<dbReference type="PANTHER" id="PTHR30474">
    <property type="entry name" value="CELL CYCLE PROTEIN"/>
    <property type="match status" value="1"/>
</dbReference>
<dbReference type="RefSeq" id="WP_089855645.1">
    <property type="nucleotide sequence ID" value="NZ_BJWJ01000054.1"/>
</dbReference>
<dbReference type="GO" id="GO:0009252">
    <property type="term" value="P:peptidoglycan biosynthetic process"/>
    <property type="evidence" value="ECO:0007669"/>
    <property type="project" value="InterPro"/>
</dbReference>
<dbReference type="Proteomes" id="UP000321773">
    <property type="component" value="Unassembled WGS sequence"/>
</dbReference>
<dbReference type="OrthoDB" id="9768187at2"/>
<sequence>MNRMIKPTSLFWPVFILSVIGLFMIYSASSVIATERFLDPYYFLKRQAIFFGLGCGLMAIFQRVPYQLYKKRAPLLFVLSIILLILVLIPGIGLVRGGARSWIGLASFNIQPAEIVKVTLIIYLCYLNEHLVYPVSQLGSGLLFRLVVILLSFGLVMLQPDLGTGLIIVGGSVCTLFFQGAKIKHFFSLFILGLSGLIGLILAAPYRIRRLTAFLDPWQDPLGSGFQSIQSLLAIGPGGILGTGFLRGKQKYFYLPEPHNDFIFAVISEELGLIGAGLVIGLFMMFFYRGLKLALFVQDNFAQTLVLGLVTMMTLQVWINIAVVIGVLPVTGLTLPFLSYGGSSLLINFMAVGILLNIESNTV</sequence>
<dbReference type="STRING" id="306541.SAMN05421668_14111"/>
<evidence type="ECO:0000256" key="6">
    <source>
        <dbReference type="ARBA" id="ARBA00023136"/>
    </source>
</evidence>
<dbReference type="NCBIfam" id="TIGR02614">
    <property type="entry name" value="ftsW"/>
    <property type="match status" value="1"/>
</dbReference>
<dbReference type="PROSITE" id="PS00428">
    <property type="entry name" value="FTSW_RODA_SPOVE"/>
    <property type="match status" value="1"/>
</dbReference>
<dbReference type="EMBL" id="FPAI01000041">
    <property type="protein sequence ID" value="SFT07834.1"/>
    <property type="molecule type" value="Genomic_DNA"/>
</dbReference>
<dbReference type="GO" id="GO:0005886">
    <property type="term" value="C:plasma membrane"/>
    <property type="evidence" value="ECO:0007669"/>
    <property type="project" value="UniProtKB-SubCell"/>
</dbReference>
<dbReference type="GO" id="GO:0008360">
    <property type="term" value="P:regulation of cell shape"/>
    <property type="evidence" value="ECO:0007669"/>
    <property type="project" value="UniProtKB-KW"/>
</dbReference>
<reference evidence="8 11" key="2">
    <citation type="submission" date="2019-07" db="EMBL/GenBank/DDBJ databases">
        <title>Whole genome shotgun sequence of Halolactibacillus miurensis NBRC 100873.</title>
        <authorList>
            <person name="Hosoyama A."/>
            <person name="Uohara A."/>
            <person name="Ohji S."/>
            <person name="Ichikawa N."/>
        </authorList>
    </citation>
    <scope>NUCLEOTIDE SEQUENCE [LARGE SCALE GENOMIC DNA]</scope>
    <source>
        <strain evidence="8 11">NBRC 100873</strain>
    </source>
</reference>
<name>A0A1I6V2C9_9BACI</name>
<dbReference type="InterPro" id="IPR018365">
    <property type="entry name" value="Cell_cycle_FtsW-rel_CS"/>
</dbReference>
<feature type="transmembrane region" description="Helical" evidence="7">
    <location>
        <begin position="101"/>
        <end position="126"/>
    </location>
</feature>
<evidence type="ECO:0000256" key="7">
    <source>
        <dbReference type="SAM" id="Phobius"/>
    </source>
</evidence>
<feature type="transmembrane region" description="Helical" evidence="7">
    <location>
        <begin position="186"/>
        <end position="208"/>
    </location>
</feature>
<dbReference type="Proteomes" id="UP000199139">
    <property type="component" value="Unassembled WGS sequence"/>
</dbReference>
<reference evidence="9 10" key="1">
    <citation type="submission" date="2016-10" db="EMBL/GenBank/DDBJ databases">
        <authorList>
            <person name="de Groot N.N."/>
        </authorList>
    </citation>
    <scope>NUCLEOTIDE SEQUENCE [LARGE SCALE GENOMIC DNA]</scope>
    <source>
        <strain evidence="9 10">DSM 17074</strain>
    </source>
</reference>
<evidence type="ECO:0000313" key="8">
    <source>
        <dbReference type="EMBL" id="GEM05822.1"/>
    </source>
</evidence>
<evidence type="ECO:0000313" key="9">
    <source>
        <dbReference type="EMBL" id="SFT07834.1"/>
    </source>
</evidence>
<comment type="subcellular location">
    <subcellularLocation>
        <location evidence="1">Cell membrane</location>
        <topology evidence="1">Multi-pass membrane protein</topology>
    </subcellularLocation>
</comment>
<evidence type="ECO:0000256" key="2">
    <source>
        <dbReference type="ARBA" id="ARBA00022475"/>
    </source>
</evidence>
<keyword evidence="9" id="KW-0132">Cell division</keyword>
<evidence type="ECO:0000256" key="1">
    <source>
        <dbReference type="ARBA" id="ARBA00004651"/>
    </source>
</evidence>
<feature type="transmembrane region" description="Helical" evidence="7">
    <location>
        <begin position="262"/>
        <end position="288"/>
    </location>
</feature>
<dbReference type="InterPro" id="IPR013437">
    <property type="entry name" value="FtsW"/>
</dbReference>
<organism evidence="9 10">
    <name type="scientific">Halolactibacillus miurensis</name>
    <dbReference type="NCBI Taxonomy" id="306541"/>
    <lineage>
        <taxon>Bacteria</taxon>
        <taxon>Bacillati</taxon>
        <taxon>Bacillota</taxon>
        <taxon>Bacilli</taxon>
        <taxon>Bacillales</taxon>
        <taxon>Bacillaceae</taxon>
        <taxon>Halolactibacillus</taxon>
    </lineage>
</organism>
<keyword evidence="6 7" id="KW-0472">Membrane</keyword>
<feature type="transmembrane region" description="Helical" evidence="7">
    <location>
        <begin position="43"/>
        <end position="61"/>
    </location>
</feature>
<evidence type="ECO:0000256" key="5">
    <source>
        <dbReference type="ARBA" id="ARBA00022989"/>
    </source>
</evidence>
<dbReference type="GO" id="GO:0015648">
    <property type="term" value="F:lipid-linked peptidoglycan transporter activity"/>
    <property type="evidence" value="ECO:0007669"/>
    <property type="project" value="TreeGrafter"/>
</dbReference>
<dbReference type="AlphaFoldDB" id="A0A1I6V2C9"/>
<keyword evidence="9" id="KW-0131">Cell cycle</keyword>
<feature type="transmembrane region" description="Helical" evidence="7">
    <location>
        <begin position="300"/>
        <end position="325"/>
    </location>
</feature>
<feature type="transmembrane region" description="Helical" evidence="7">
    <location>
        <begin position="337"/>
        <end position="358"/>
    </location>
</feature>
<keyword evidence="5 7" id="KW-1133">Transmembrane helix</keyword>
<dbReference type="Pfam" id="PF01098">
    <property type="entry name" value="FTSW_RODA_SPOVE"/>
    <property type="match status" value="1"/>
</dbReference>
<protein>
    <submittedName>
        <fullName evidence="9">Cell division protein FtsW</fullName>
    </submittedName>
    <submittedName>
        <fullName evidence="8">Stage V sporulation protein E</fullName>
    </submittedName>
</protein>
<keyword evidence="2" id="KW-1003">Cell membrane</keyword>
<feature type="transmembrane region" description="Helical" evidence="7">
    <location>
        <begin position="138"/>
        <end position="156"/>
    </location>
</feature>
<dbReference type="InterPro" id="IPR001182">
    <property type="entry name" value="FtsW/RodA"/>
</dbReference>
<dbReference type="EMBL" id="BJWJ01000054">
    <property type="protein sequence ID" value="GEM05822.1"/>
    <property type="molecule type" value="Genomic_DNA"/>
</dbReference>
<evidence type="ECO:0000256" key="4">
    <source>
        <dbReference type="ARBA" id="ARBA00022960"/>
    </source>
</evidence>
<evidence type="ECO:0000313" key="11">
    <source>
        <dbReference type="Proteomes" id="UP000321773"/>
    </source>
</evidence>
<dbReference type="GO" id="GO:0032153">
    <property type="term" value="C:cell division site"/>
    <property type="evidence" value="ECO:0007669"/>
    <property type="project" value="TreeGrafter"/>
</dbReference>
<proteinExistence type="predicted"/>
<keyword evidence="4" id="KW-0133">Cell shape</keyword>
<evidence type="ECO:0000313" key="10">
    <source>
        <dbReference type="Proteomes" id="UP000199139"/>
    </source>
</evidence>
<evidence type="ECO:0000256" key="3">
    <source>
        <dbReference type="ARBA" id="ARBA00022692"/>
    </source>
</evidence>
<feature type="transmembrane region" description="Helical" evidence="7">
    <location>
        <begin position="73"/>
        <end position="95"/>
    </location>
</feature>
<gene>
    <name evidence="8" type="ORF">HMI01_28100</name>
    <name evidence="9" type="ORF">SAMN05421668_14111</name>
</gene>
<dbReference type="PANTHER" id="PTHR30474:SF13">
    <property type="entry name" value="STAGE V SPORULATION PROTEIN E"/>
    <property type="match status" value="1"/>
</dbReference>
<keyword evidence="3 7" id="KW-0812">Transmembrane</keyword>